<dbReference type="InterPro" id="IPR023631">
    <property type="entry name" value="Amidase_dom"/>
</dbReference>
<evidence type="ECO:0000313" key="8">
    <source>
        <dbReference type="EMBL" id="CCK69057.1"/>
    </source>
</evidence>
<proteinExistence type="inferred from homology"/>
<dbReference type="PROSITE" id="PS00571">
    <property type="entry name" value="AMIDASES"/>
    <property type="match status" value="1"/>
</dbReference>
<accession>J7RVT6</accession>
<dbReference type="Proteomes" id="UP000006310">
    <property type="component" value="Chromosome 2"/>
</dbReference>
<protein>
    <recommendedName>
        <fullName evidence="3">amidase</fullName>
        <ecNumber evidence="3">3.5.1.4</ecNumber>
    </recommendedName>
</protein>
<dbReference type="OrthoDB" id="6428749at2759"/>
<evidence type="ECO:0000256" key="5">
    <source>
        <dbReference type="PIRSR" id="PIRSR001221-1"/>
    </source>
</evidence>
<dbReference type="Gene3D" id="3.90.1300.10">
    <property type="entry name" value="Amidase signature (AS) domain"/>
    <property type="match status" value="1"/>
</dbReference>
<evidence type="ECO:0000313" key="9">
    <source>
        <dbReference type="Proteomes" id="UP000006310"/>
    </source>
</evidence>
<name>J7RVT6_HUIN7</name>
<keyword evidence="4" id="KW-0378">Hydrolase</keyword>
<feature type="binding site" evidence="6">
    <location>
        <position position="217"/>
    </location>
    <ligand>
        <name>substrate</name>
    </ligand>
</feature>
<dbReference type="EMBL" id="HE978315">
    <property type="protein sequence ID" value="CCK69057.1"/>
    <property type="molecule type" value="Genomic_DNA"/>
</dbReference>
<feature type="active site" description="Acyl-ester intermediate" evidence="5">
    <location>
        <position position="267"/>
    </location>
</feature>
<reference evidence="9" key="2">
    <citation type="submission" date="2012-08" db="EMBL/GenBank/DDBJ databases">
        <title>Genome sequence of Kazachstania naganishii.</title>
        <authorList>
            <person name="Gordon J.L."/>
            <person name="Armisen D."/>
            <person name="Proux-Wera E."/>
            <person name="OhEigeartaigh S.S."/>
            <person name="Byrne K.P."/>
            <person name="Wolfe K.H."/>
        </authorList>
    </citation>
    <scope>NUCLEOTIDE SEQUENCE [LARGE SCALE GENOMIC DNA]</scope>
    <source>
        <strain evidence="9">ATCC MYA-139 / BCRC 22969 / CBS 8797 / CCRC 22969 / KCTC 17520 / NBRC 10181 / NCYC 3082</strain>
    </source>
</reference>
<dbReference type="EC" id="3.5.1.4" evidence="3"/>
<dbReference type="STRING" id="1071383.J7RVT6"/>
<dbReference type="AlphaFoldDB" id="J7RVT6"/>
<dbReference type="InterPro" id="IPR020556">
    <property type="entry name" value="Amidase_CS"/>
</dbReference>
<dbReference type="PANTHER" id="PTHR46072:SF4">
    <property type="entry name" value="AMIDASE C550.07-RELATED"/>
    <property type="match status" value="1"/>
</dbReference>
<dbReference type="GeneID" id="34524707"/>
<feature type="active site" description="Charge relay system" evidence="5">
    <location>
        <position position="243"/>
    </location>
</feature>
<feature type="domain" description="Amidase" evidence="7">
    <location>
        <begin position="112"/>
        <end position="565"/>
    </location>
</feature>
<dbReference type="OMA" id="RMTEFAF"/>
<reference evidence="8 9" key="1">
    <citation type="journal article" date="2011" name="Proc. Natl. Acad. Sci. U.S.A.">
        <title>Evolutionary erosion of yeast sex chromosomes by mating-type switching accidents.</title>
        <authorList>
            <person name="Gordon J.L."/>
            <person name="Armisen D."/>
            <person name="Proux-Wera E."/>
            <person name="Oheigeartaigh S.S."/>
            <person name="Byrne K.P."/>
            <person name="Wolfe K.H."/>
        </authorList>
    </citation>
    <scope>NUCLEOTIDE SEQUENCE [LARGE SCALE GENOMIC DNA]</scope>
    <source>
        <strain evidence="9">ATCC MYA-139 / BCRC 22969 / CBS 8797 / CCRC 22969 / KCTC 17520 / NBRC 10181 / NCYC 3082</strain>
    </source>
</reference>
<keyword evidence="9" id="KW-1185">Reference proteome</keyword>
<feature type="binding site" evidence="6">
    <location>
        <begin position="264"/>
        <end position="267"/>
    </location>
    <ligand>
        <name>substrate</name>
    </ligand>
</feature>
<dbReference type="SUPFAM" id="SSF75304">
    <property type="entry name" value="Amidase signature (AS) enzymes"/>
    <property type="match status" value="1"/>
</dbReference>
<evidence type="ECO:0000256" key="2">
    <source>
        <dbReference type="ARBA" id="ARBA00009199"/>
    </source>
</evidence>
<evidence type="ECO:0000259" key="7">
    <source>
        <dbReference type="Pfam" id="PF01425"/>
    </source>
</evidence>
<gene>
    <name evidence="8" type="primary">KNAG0B06280</name>
    <name evidence="8" type="ordered locus">KNAG_0B06280</name>
</gene>
<dbReference type="Pfam" id="PF01425">
    <property type="entry name" value="Amidase"/>
    <property type="match status" value="1"/>
</dbReference>
<sequence length="581" mass="64972">MATKIIERLYNTDPELTYKPDLVKYETVHLPKITSYREELASKFPQETVLKPGLLADKGIEIPLDFESSVFKDGPKLAKASGFFTDRELEILELKAIEIIERIAAGEQTALETITAFIKQAAIAQQVTNCAMDFFPEEAFERARELDKYFAETGKTVGPMHGLPVSVKEHYAFKGKVTSCGFVSKLNDVEEIDAYITDLFKKTGAVYYIRTTQPQTIMHLDSFNNIIGLCRNPYNTALSPGGSSSGEAALVGMRGSPLGCGSDIGGSIRCPAAFCNIWGLKPTARRLSCLGSRSQFTKHSNEMILPTFGPMANSADDLELFMKVCSDSKPWLYDNYVLRMPWIKDVKFAIGDLKIAIVLDDGVVKPSPPILRALLLAKKALESAGVGKIIEWESFKTVEALEICYNAYTKDGNFNARAVLGASGEPLAPLTEHYMRFGTGDKKLSNLEIMECENRRDVLRQEFQLKMNERDIDFILTPAYFAPAGIPHKIKYWGYTAVYNILDLPGVSFPTGIKVNKSIDKKDVNYQPRNDMEEYEYPMYDEEVYDGMPIGLMLQGRRYHDEETLAAAKLIQEVISKASRT</sequence>
<dbReference type="eggNOG" id="KOG1212">
    <property type="taxonomic scope" value="Eukaryota"/>
</dbReference>
<evidence type="ECO:0000256" key="4">
    <source>
        <dbReference type="ARBA" id="ARBA00022801"/>
    </source>
</evidence>
<dbReference type="RefSeq" id="XP_022463303.1">
    <property type="nucleotide sequence ID" value="XM_022606626.1"/>
</dbReference>
<evidence type="ECO:0000256" key="3">
    <source>
        <dbReference type="ARBA" id="ARBA00012922"/>
    </source>
</evidence>
<dbReference type="InterPro" id="IPR036928">
    <property type="entry name" value="AS_sf"/>
</dbReference>
<dbReference type="KEGG" id="kng:KNAG_0B06280"/>
<feature type="binding site" evidence="6">
    <location>
        <position position="243"/>
    </location>
    <ligand>
        <name>substrate</name>
    </ligand>
</feature>
<comment type="similarity">
    <text evidence="2">Belongs to the amidase family.</text>
</comment>
<evidence type="ECO:0000256" key="6">
    <source>
        <dbReference type="PIRSR" id="PIRSR001221-2"/>
    </source>
</evidence>
<dbReference type="PIRSF" id="PIRSF001221">
    <property type="entry name" value="Amidase_fungi"/>
    <property type="match status" value="1"/>
</dbReference>
<evidence type="ECO:0000256" key="1">
    <source>
        <dbReference type="ARBA" id="ARBA00001311"/>
    </source>
</evidence>
<comment type="catalytic activity">
    <reaction evidence="1">
        <text>a monocarboxylic acid amide + H2O = a monocarboxylate + NH4(+)</text>
        <dbReference type="Rhea" id="RHEA:12020"/>
        <dbReference type="ChEBI" id="CHEBI:15377"/>
        <dbReference type="ChEBI" id="CHEBI:28938"/>
        <dbReference type="ChEBI" id="CHEBI:35757"/>
        <dbReference type="ChEBI" id="CHEBI:83628"/>
        <dbReference type="EC" id="3.5.1.4"/>
    </reaction>
</comment>
<dbReference type="HOGENOM" id="CLU_009600_9_2_1"/>
<dbReference type="GO" id="GO:0004040">
    <property type="term" value="F:amidase activity"/>
    <property type="evidence" value="ECO:0007669"/>
    <property type="project" value="UniProtKB-EC"/>
</dbReference>
<feature type="active site" description="Charge relay system" evidence="5">
    <location>
        <position position="168"/>
    </location>
</feature>
<organism evidence="8 9">
    <name type="scientific">Huiozyma naganishii (strain ATCC MYA-139 / BCRC 22969 / CBS 8797 / KCTC 17520 / NBRC 10181 / NCYC 3082 / Yp74L-3)</name>
    <name type="common">Yeast</name>
    <name type="synonym">Kazachstania naganishii</name>
    <dbReference type="NCBI Taxonomy" id="1071383"/>
    <lineage>
        <taxon>Eukaryota</taxon>
        <taxon>Fungi</taxon>
        <taxon>Dikarya</taxon>
        <taxon>Ascomycota</taxon>
        <taxon>Saccharomycotina</taxon>
        <taxon>Saccharomycetes</taxon>
        <taxon>Saccharomycetales</taxon>
        <taxon>Saccharomycetaceae</taxon>
        <taxon>Huiozyma</taxon>
    </lineage>
</organism>
<dbReference type="PANTHER" id="PTHR46072">
    <property type="entry name" value="AMIDASE-RELATED-RELATED"/>
    <property type="match status" value="1"/>
</dbReference>